<dbReference type="PROSITE" id="PS50026">
    <property type="entry name" value="EGF_3"/>
    <property type="match status" value="1"/>
</dbReference>
<sequence>MKAEVFFTKAIWAEQRNMKKPNAGFLCSQKITLFSVTSLAFRNNAYFYPSKFTITVNVNETVTLSMKENEIHEYPTEWKKDGVDLNDTKVQPQSVGQTSVTFSDTQVGYSGIYSLEYYNFDIKKRGYMRLIVRACPSGKFGNLCDKTCPQCLNGGICHDIIGTCICPPGFSGPTCENGEII</sequence>
<reference evidence="4 5" key="1">
    <citation type="submission" date="2021-06" db="EMBL/GenBank/DDBJ databases">
        <title>Caerostris extrusa draft genome.</title>
        <authorList>
            <person name="Kono N."/>
            <person name="Arakawa K."/>
        </authorList>
    </citation>
    <scope>NUCLEOTIDE SEQUENCE [LARGE SCALE GENOMIC DNA]</scope>
</reference>
<accession>A0AAV4U6J2</accession>
<keyword evidence="2" id="KW-0245">EGF-like domain</keyword>
<organism evidence="4 5">
    <name type="scientific">Caerostris extrusa</name>
    <name type="common">Bark spider</name>
    <name type="synonym">Caerostris bankana</name>
    <dbReference type="NCBI Taxonomy" id="172846"/>
    <lineage>
        <taxon>Eukaryota</taxon>
        <taxon>Metazoa</taxon>
        <taxon>Ecdysozoa</taxon>
        <taxon>Arthropoda</taxon>
        <taxon>Chelicerata</taxon>
        <taxon>Arachnida</taxon>
        <taxon>Araneae</taxon>
        <taxon>Araneomorphae</taxon>
        <taxon>Entelegynae</taxon>
        <taxon>Araneoidea</taxon>
        <taxon>Araneidae</taxon>
        <taxon>Caerostris</taxon>
    </lineage>
</organism>
<dbReference type="AlphaFoldDB" id="A0AAV4U6J2"/>
<feature type="disulfide bond" evidence="2">
    <location>
        <begin position="166"/>
        <end position="175"/>
    </location>
</feature>
<keyword evidence="5" id="KW-1185">Reference proteome</keyword>
<dbReference type="SUPFAM" id="SSF57196">
    <property type="entry name" value="EGF/Laminin"/>
    <property type="match status" value="1"/>
</dbReference>
<dbReference type="CDD" id="cd00054">
    <property type="entry name" value="EGF_CA"/>
    <property type="match status" value="1"/>
</dbReference>
<evidence type="ECO:0000313" key="4">
    <source>
        <dbReference type="EMBL" id="GIY53438.1"/>
    </source>
</evidence>
<keyword evidence="4" id="KW-0808">Transferase</keyword>
<evidence type="ECO:0000259" key="3">
    <source>
        <dbReference type="PROSITE" id="PS50026"/>
    </source>
</evidence>
<dbReference type="PROSITE" id="PS01186">
    <property type="entry name" value="EGF_2"/>
    <property type="match status" value="1"/>
</dbReference>
<dbReference type="InterPro" id="IPR013783">
    <property type="entry name" value="Ig-like_fold"/>
</dbReference>
<dbReference type="SMART" id="SM00181">
    <property type="entry name" value="EGF"/>
    <property type="match status" value="1"/>
</dbReference>
<keyword evidence="4" id="KW-0675">Receptor</keyword>
<dbReference type="InterPro" id="IPR036179">
    <property type="entry name" value="Ig-like_dom_sf"/>
</dbReference>
<protein>
    <submittedName>
        <fullName evidence="4">Tyrosine-protein kinase receptor Tie-2</fullName>
    </submittedName>
</protein>
<dbReference type="SUPFAM" id="SSF48726">
    <property type="entry name" value="Immunoglobulin"/>
    <property type="match status" value="1"/>
</dbReference>
<dbReference type="Proteomes" id="UP001054945">
    <property type="component" value="Unassembled WGS sequence"/>
</dbReference>
<dbReference type="PANTHER" id="PTHR24035">
    <property type="entry name" value="MULTIPLE EPIDERMAL GROWTH FACTOR-LIKE DOMAINS PROTEIN"/>
    <property type="match status" value="1"/>
</dbReference>
<dbReference type="Pfam" id="PF07974">
    <property type="entry name" value="EGF_2"/>
    <property type="match status" value="1"/>
</dbReference>
<proteinExistence type="predicted"/>
<keyword evidence="4" id="KW-0418">Kinase</keyword>
<dbReference type="InterPro" id="IPR052108">
    <property type="entry name" value="MEGF/SIB"/>
</dbReference>
<dbReference type="Gene3D" id="2.60.40.10">
    <property type="entry name" value="Immunoglobulins"/>
    <property type="match status" value="1"/>
</dbReference>
<dbReference type="Gene3D" id="2.170.300.10">
    <property type="entry name" value="Tie2 ligand-binding domain superfamily"/>
    <property type="match status" value="1"/>
</dbReference>
<dbReference type="EMBL" id="BPLR01012367">
    <property type="protein sequence ID" value="GIY53438.1"/>
    <property type="molecule type" value="Genomic_DNA"/>
</dbReference>
<comment type="caution">
    <text evidence="4">The sequence shown here is derived from an EMBL/GenBank/DDBJ whole genome shotgun (WGS) entry which is preliminary data.</text>
</comment>
<evidence type="ECO:0000256" key="2">
    <source>
        <dbReference type="PROSITE-ProRule" id="PRU00076"/>
    </source>
</evidence>
<dbReference type="GO" id="GO:0016301">
    <property type="term" value="F:kinase activity"/>
    <property type="evidence" value="ECO:0007669"/>
    <property type="project" value="UniProtKB-KW"/>
</dbReference>
<dbReference type="InterPro" id="IPR000742">
    <property type="entry name" value="EGF"/>
</dbReference>
<comment type="caution">
    <text evidence="2">Lacks conserved residue(s) required for the propagation of feature annotation.</text>
</comment>
<evidence type="ECO:0000313" key="5">
    <source>
        <dbReference type="Proteomes" id="UP001054945"/>
    </source>
</evidence>
<dbReference type="PROSITE" id="PS00022">
    <property type="entry name" value="EGF_1"/>
    <property type="match status" value="1"/>
</dbReference>
<feature type="domain" description="EGF-like" evidence="3">
    <location>
        <begin position="140"/>
        <end position="176"/>
    </location>
</feature>
<gene>
    <name evidence="4" type="primary">tie2</name>
    <name evidence="4" type="ORF">CEXT_628581</name>
</gene>
<dbReference type="InterPro" id="IPR013111">
    <property type="entry name" value="EGF_extracell"/>
</dbReference>
<evidence type="ECO:0000256" key="1">
    <source>
        <dbReference type="ARBA" id="ARBA00023157"/>
    </source>
</evidence>
<name>A0AAV4U6J2_CAEEX</name>
<dbReference type="PANTHER" id="PTHR24035:SF109">
    <property type="entry name" value="PROTEIN DRAPER"/>
    <property type="match status" value="1"/>
</dbReference>
<keyword evidence="1 2" id="KW-1015">Disulfide bond</keyword>